<dbReference type="InParanoid" id="B9RFB4"/>
<gene>
    <name evidence="1" type="ORF">RCOM_1433350</name>
</gene>
<proteinExistence type="predicted"/>
<evidence type="ECO:0000313" key="1">
    <source>
        <dbReference type="EMBL" id="EEF49885.1"/>
    </source>
</evidence>
<sequence length="107" mass="11565">MPECYIRGNTIKYLHVPDEKATWSGLCKGKRWKAAKRHWACGIDDGVAKGTGGGRGKGVSAGKTVANRGHCSACLLVISIVDEEWNTTELHSLACEVQDVVVVNQNL</sequence>
<dbReference type="Proteomes" id="UP000008311">
    <property type="component" value="Unassembled WGS sequence"/>
</dbReference>
<dbReference type="STRING" id="3988.B9RFB4"/>
<protein>
    <recommendedName>
        <fullName evidence="3">LSM domain-containing protein</fullName>
    </recommendedName>
</protein>
<reference evidence="2" key="1">
    <citation type="journal article" date="2010" name="Nat. Biotechnol.">
        <title>Draft genome sequence of the oilseed species Ricinus communis.</title>
        <authorList>
            <person name="Chan A.P."/>
            <person name="Crabtree J."/>
            <person name="Zhao Q."/>
            <person name="Lorenzi H."/>
            <person name="Orvis J."/>
            <person name="Puiu D."/>
            <person name="Melake-Berhan A."/>
            <person name="Jones K.M."/>
            <person name="Redman J."/>
            <person name="Chen G."/>
            <person name="Cahoon E.B."/>
            <person name="Gedil M."/>
            <person name="Stanke M."/>
            <person name="Haas B.J."/>
            <person name="Wortman J.R."/>
            <person name="Fraser-Liggett C.M."/>
            <person name="Ravel J."/>
            <person name="Rabinowicz P.D."/>
        </authorList>
    </citation>
    <scope>NUCLEOTIDE SEQUENCE [LARGE SCALE GENOMIC DNA]</scope>
    <source>
        <strain evidence="2">cv. Hale</strain>
    </source>
</reference>
<evidence type="ECO:0000313" key="2">
    <source>
        <dbReference type="Proteomes" id="UP000008311"/>
    </source>
</evidence>
<accession>B9RFB4</accession>
<keyword evidence="2" id="KW-1185">Reference proteome</keyword>
<evidence type="ECO:0008006" key="3">
    <source>
        <dbReference type="Google" id="ProtNLM"/>
    </source>
</evidence>
<dbReference type="InterPro" id="IPR010920">
    <property type="entry name" value="LSM_dom_sf"/>
</dbReference>
<organism evidence="1 2">
    <name type="scientific">Ricinus communis</name>
    <name type="common">Castor bean</name>
    <dbReference type="NCBI Taxonomy" id="3988"/>
    <lineage>
        <taxon>Eukaryota</taxon>
        <taxon>Viridiplantae</taxon>
        <taxon>Streptophyta</taxon>
        <taxon>Embryophyta</taxon>
        <taxon>Tracheophyta</taxon>
        <taxon>Spermatophyta</taxon>
        <taxon>Magnoliopsida</taxon>
        <taxon>eudicotyledons</taxon>
        <taxon>Gunneridae</taxon>
        <taxon>Pentapetalae</taxon>
        <taxon>rosids</taxon>
        <taxon>fabids</taxon>
        <taxon>Malpighiales</taxon>
        <taxon>Euphorbiaceae</taxon>
        <taxon>Acalyphoideae</taxon>
        <taxon>Acalypheae</taxon>
        <taxon>Ricinus</taxon>
    </lineage>
</organism>
<dbReference type="AlphaFoldDB" id="B9RFB4"/>
<dbReference type="SUPFAM" id="SSF50182">
    <property type="entry name" value="Sm-like ribonucleoproteins"/>
    <property type="match status" value="1"/>
</dbReference>
<name>B9RFB4_RICCO</name>
<dbReference type="EMBL" id="EQ973777">
    <property type="protein sequence ID" value="EEF49885.1"/>
    <property type="molecule type" value="Genomic_DNA"/>
</dbReference>